<evidence type="ECO:0000256" key="1">
    <source>
        <dbReference type="SAM" id="Phobius"/>
    </source>
</evidence>
<dbReference type="EMBL" id="KZ680209">
    <property type="protein sequence ID" value="PTB68683.1"/>
    <property type="molecule type" value="Genomic_DNA"/>
</dbReference>
<dbReference type="AlphaFoldDB" id="A0A2T4BH88"/>
<feature type="transmembrane region" description="Helical" evidence="1">
    <location>
        <begin position="44"/>
        <end position="65"/>
    </location>
</feature>
<accession>A0A2T4BH88</accession>
<protein>
    <submittedName>
        <fullName evidence="2">Uncharacterized protein</fullName>
    </submittedName>
</protein>
<keyword evidence="1" id="KW-0472">Membrane</keyword>
<dbReference type="Proteomes" id="UP000241546">
    <property type="component" value="Unassembled WGS sequence"/>
</dbReference>
<keyword evidence="3" id="KW-1185">Reference proteome</keyword>
<keyword evidence="1" id="KW-1133">Transmembrane helix</keyword>
<evidence type="ECO:0000313" key="2">
    <source>
        <dbReference type="EMBL" id="PTB68683.1"/>
    </source>
</evidence>
<organism evidence="2 3">
    <name type="scientific">Trichoderma citrinoviride</name>
    <dbReference type="NCBI Taxonomy" id="58853"/>
    <lineage>
        <taxon>Eukaryota</taxon>
        <taxon>Fungi</taxon>
        <taxon>Dikarya</taxon>
        <taxon>Ascomycota</taxon>
        <taxon>Pezizomycotina</taxon>
        <taxon>Sordariomycetes</taxon>
        <taxon>Hypocreomycetidae</taxon>
        <taxon>Hypocreales</taxon>
        <taxon>Hypocreaceae</taxon>
        <taxon>Trichoderma</taxon>
    </lineage>
</organism>
<gene>
    <name evidence="2" type="ORF">BBK36DRAFT_107662</name>
</gene>
<sequence>MAIRLRCLVALDPTLHPQSHSHHSHYHSHPAVSFRDRFPCLVSYSYFPLSVPFVCLASFSLALLVL</sequence>
<name>A0A2T4BH88_9HYPO</name>
<dbReference type="RefSeq" id="XP_024752003.1">
    <property type="nucleotide sequence ID" value="XM_024888911.1"/>
</dbReference>
<evidence type="ECO:0000313" key="3">
    <source>
        <dbReference type="Proteomes" id="UP000241546"/>
    </source>
</evidence>
<dbReference type="GeneID" id="36597030"/>
<keyword evidence="1" id="KW-0812">Transmembrane</keyword>
<proteinExistence type="predicted"/>
<reference evidence="3" key="1">
    <citation type="submission" date="2016-07" db="EMBL/GenBank/DDBJ databases">
        <title>Multiple horizontal gene transfer events from other fungi enriched the ability of initially mycotrophic Trichoderma (Ascomycota) to feed on dead plant biomass.</title>
        <authorList>
            <consortium name="DOE Joint Genome Institute"/>
            <person name="Atanasova L."/>
            <person name="Chenthamara K."/>
            <person name="Zhang J."/>
            <person name="Grujic M."/>
            <person name="Henrissat B."/>
            <person name="Kuo A."/>
            <person name="Aerts A."/>
            <person name="Salamov A."/>
            <person name="Lipzen A."/>
            <person name="Labutti K."/>
            <person name="Barry K."/>
            <person name="Miao Y."/>
            <person name="Rahimi M.J."/>
            <person name="Shen Q."/>
            <person name="Grigoriev I.V."/>
            <person name="Kubicek C.P."/>
            <person name="Druzhinina I.S."/>
        </authorList>
    </citation>
    <scope>NUCLEOTIDE SEQUENCE [LARGE SCALE GENOMIC DNA]</scope>
    <source>
        <strain evidence="3">TUCIM 6016</strain>
    </source>
</reference>